<keyword evidence="4" id="KW-1185">Reference proteome</keyword>
<dbReference type="AlphaFoldDB" id="A0A2V5GWD0"/>
<protein>
    <submittedName>
        <fullName evidence="3">Uncharacterized protein</fullName>
    </submittedName>
</protein>
<gene>
    <name evidence="3" type="ORF">BO99DRAFT_476385</name>
</gene>
<name>A0A2V5GWD0_ASPV1</name>
<evidence type="ECO:0000256" key="1">
    <source>
        <dbReference type="SAM" id="MobiDB-lite"/>
    </source>
</evidence>
<evidence type="ECO:0000313" key="4">
    <source>
        <dbReference type="Proteomes" id="UP000249829"/>
    </source>
</evidence>
<evidence type="ECO:0000313" key="3">
    <source>
        <dbReference type="EMBL" id="PYI15421.1"/>
    </source>
</evidence>
<keyword evidence="2" id="KW-1133">Transmembrane helix</keyword>
<accession>A0A2V5GWD0</accession>
<evidence type="ECO:0000256" key="2">
    <source>
        <dbReference type="SAM" id="Phobius"/>
    </source>
</evidence>
<keyword evidence="2" id="KW-0812">Transmembrane</keyword>
<organism evidence="3 4">
    <name type="scientific">Aspergillus violaceofuscus (strain CBS 115571)</name>
    <dbReference type="NCBI Taxonomy" id="1450538"/>
    <lineage>
        <taxon>Eukaryota</taxon>
        <taxon>Fungi</taxon>
        <taxon>Dikarya</taxon>
        <taxon>Ascomycota</taxon>
        <taxon>Pezizomycotina</taxon>
        <taxon>Eurotiomycetes</taxon>
        <taxon>Eurotiomycetidae</taxon>
        <taxon>Eurotiales</taxon>
        <taxon>Aspergillaceae</taxon>
        <taxon>Aspergillus</taxon>
    </lineage>
</organism>
<sequence>MGNKYQVSKAASPDQNRSMQILPIAPVTPDRHPSGRIRASPLKTIGMLSASPQLSSLAPADEKTQKIRMDLAMASPSRNWNPLHASGSHHQDTAITPFHHALNAYDILGPDVVLCDQNSIRYSMPPPRDPKRTPNHPGEMTGHSVCEAEKYPAAVELPADSETPPHLAAAASSPDLQPGDYNPCVGAKPSSPFYRHATPSVNINRLKVDSEKPQPNVQQRYSSPVIPASPPMFNVSALESGSRHESTSNLWGQPKRHCGCMNRLSRKQRIVAKGAIAVVILGTMIAIAVGITVAVGGAVWRSDHRQEVIG</sequence>
<proteinExistence type="predicted"/>
<feature type="region of interest" description="Disordered" evidence="1">
    <location>
        <begin position="122"/>
        <end position="142"/>
    </location>
</feature>
<dbReference type="EMBL" id="KZ825187">
    <property type="protein sequence ID" value="PYI15421.1"/>
    <property type="molecule type" value="Genomic_DNA"/>
</dbReference>
<feature type="transmembrane region" description="Helical" evidence="2">
    <location>
        <begin position="270"/>
        <end position="300"/>
    </location>
</feature>
<dbReference type="Proteomes" id="UP000249829">
    <property type="component" value="Unassembled WGS sequence"/>
</dbReference>
<keyword evidence="2" id="KW-0472">Membrane</keyword>
<reference evidence="3 4" key="1">
    <citation type="submission" date="2018-02" db="EMBL/GenBank/DDBJ databases">
        <title>The genomes of Aspergillus section Nigri reveals drivers in fungal speciation.</title>
        <authorList>
            <consortium name="DOE Joint Genome Institute"/>
            <person name="Vesth T.C."/>
            <person name="Nybo J."/>
            <person name="Theobald S."/>
            <person name="Brandl J."/>
            <person name="Frisvad J.C."/>
            <person name="Nielsen K.F."/>
            <person name="Lyhne E.K."/>
            <person name="Kogle M.E."/>
            <person name="Kuo A."/>
            <person name="Riley R."/>
            <person name="Clum A."/>
            <person name="Nolan M."/>
            <person name="Lipzen A."/>
            <person name="Salamov A."/>
            <person name="Henrissat B."/>
            <person name="Wiebenga A."/>
            <person name="De vries R.P."/>
            <person name="Grigoriev I.V."/>
            <person name="Mortensen U.H."/>
            <person name="Andersen M.R."/>
            <person name="Baker S.E."/>
        </authorList>
    </citation>
    <scope>NUCLEOTIDE SEQUENCE [LARGE SCALE GENOMIC DNA]</scope>
    <source>
        <strain evidence="3 4">CBS 115571</strain>
    </source>
</reference>